<accession>A0A8S3YR94</accession>
<evidence type="ECO:0000259" key="2">
    <source>
        <dbReference type="PROSITE" id="PS50838"/>
    </source>
</evidence>
<evidence type="ECO:0000256" key="1">
    <source>
        <dbReference type="SAM" id="MobiDB-lite"/>
    </source>
</evidence>
<feature type="non-terminal residue" evidence="3">
    <location>
        <position position="212"/>
    </location>
</feature>
<dbReference type="PROSITE" id="PS50838">
    <property type="entry name" value="MAGE"/>
    <property type="match status" value="1"/>
</dbReference>
<dbReference type="InterPro" id="IPR041898">
    <property type="entry name" value="MAGE_WH1"/>
</dbReference>
<dbReference type="EMBL" id="CAJHNH020000491">
    <property type="protein sequence ID" value="CAG5118022.1"/>
    <property type="molecule type" value="Genomic_DNA"/>
</dbReference>
<dbReference type="InterPro" id="IPR037445">
    <property type="entry name" value="MAGE"/>
</dbReference>
<dbReference type="AlphaFoldDB" id="A0A8S3YR94"/>
<dbReference type="OrthoDB" id="205198at2759"/>
<evidence type="ECO:0000313" key="4">
    <source>
        <dbReference type="Proteomes" id="UP000678393"/>
    </source>
</evidence>
<feature type="region of interest" description="Disordered" evidence="1">
    <location>
        <begin position="1"/>
        <end position="23"/>
    </location>
</feature>
<dbReference type="Proteomes" id="UP000678393">
    <property type="component" value="Unassembled WGS sequence"/>
</dbReference>
<dbReference type="FunFam" id="1.10.10.1210:FF:000001">
    <property type="entry name" value="melanoma-associated antigen D1"/>
    <property type="match status" value="1"/>
</dbReference>
<proteinExistence type="predicted"/>
<feature type="domain" description="MAGE" evidence="2">
    <location>
        <begin position="27"/>
        <end position="212"/>
    </location>
</feature>
<dbReference type="GO" id="GO:0005634">
    <property type="term" value="C:nucleus"/>
    <property type="evidence" value="ECO:0007669"/>
    <property type="project" value="TreeGrafter"/>
</dbReference>
<dbReference type="SMART" id="SM01373">
    <property type="entry name" value="MAGE"/>
    <property type="match status" value="1"/>
</dbReference>
<comment type="caution">
    <text evidence="3">The sequence shown here is derived from an EMBL/GenBank/DDBJ whole genome shotgun (WGS) entry which is preliminary data.</text>
</comment>
<sequence>MPKASTSSQRAGPSQVQEKVKTQTVDVDKKANELVQYLLVMDQRKIPVKKKDINKMLADGSKSFPAILAKASEKLSDIFGFRVVELGDKLKGSYILVNELAYTDEQKLTVWSEEESAKMGLVSVILNIIFMNGNVITEDDLWYALKRLGIRQEETHGTFGNVRSLIMEEFVRQAYLEVVPQPNTDPPIKNICWGQRAKYELTKTNALDLVCQ</sequence>
<dbReference type="Pfam" id="PF01454">
    <property type="entry name" value="MAGE"/>
    <property type="match status" value="1"/>
</dbReference>
<dbReference type="PANTHER" id="PTHR11736">
    <property type="entry name" value="MELANOMA-ASSOCIATED ANTIGEN MAGE ANTIGEN"/>
    <property type="match status" value="1"/>
</dbReference>
<name>A0A8S3YR94_9EUPU</name>
<protein>
    <recommendedName>
        <fullName evidence="2">MAGE domain-containing protein</fullName>
    </recommendedName>
</protein>
<dbReference type="InterPro" id="IPR041899">
    <property type="entry name" value="MAGE_WH2"/>
</dbReference>
<keyword evidence="4" id="KW-1185">Reference proteome</keyword>
<dbReference type="PANTHER" id="PTHR11736:SF14">
    <property type="entry name" value="NSE3 HOMOLOG, SMC5-SMC6 COMPLEX COMPONENT"/>
    <property type="match status" value="1"/>
</dbReference>
<dbReference type="InterPro" id="IPR002190">
    <property type="entry name" value="MHD_dom"/>
</dbReference>
<reference evidence="3" key="1">
    <citation type="submission" date="2021-04" db="EMBL/GenBank/DDBJ databases">
        <authorList>
            <consortium name="Molecular Ecology Group"/>
        </authorList>
    </citation>
    <scope>NUCLEOTIDE SEQUENCE</scope>
</reference>
<dbReference type="Gene3D" id="1.10.10.1210">
    <property type="entry name" value="MAGE homology domain, winged helix WH2 motif"/>
    <property type="match status" value="1"/>
</dbReference>
<organism evidence="3 4">
    <name type="scientific">Candidula unifasciata</name>
    <dbReference type="NCBI Taxonomy" id="100452"/>
    <lineage>
        <taxon>Eukaryota</taxon>
        <taxon>Metazoa</taxon>
        <taxon>Spiralia</taxon>
        <taxon>Lophotrochozoa</taxon>
        <taxon>Mollusca</taxon>
        <taxon>Gastropoda</taxon>
        <taxon>Heterobranchia</taxon>
        <taxon>Euthyneura</taxon>
        <taxon>Panpulmonata</taxon>
        <taxon>Eupulmonata</taxon>
        <taxon>Stylommatophora</taxon>
        <taxon>Helicina</taxon>
        <taxon>Helicoidea</taxon>
        <taxon>Geomitridae</taxon>
        <taxon>Candidula</taxon>
    </lineage>
</organism>
<dbReference type="Gene3D" id="1.10.10.1200">
    <property type="entry name" value="MAGE homology domain, winged helix WH1 motif"/>
    <property type="match status" value="1"/>
</dbReference>
<feature type="compositionally biased region" description="Polar residues" evidence="1">
    <location>
        <begin position="1"/>
        <end position="17"/>
    </location>
</feature>
<evidence type="ECO:0000313" key="3">
    <source>
        <dbReference type="EMBL" id="CAG5118022.1"/>
    </source>
</evidence>
<gene>
    <name evidence="3" type="ORF">CUNI_LOCUS3580</name>
</gene>